<comment type="similarity">
    <text evidence="3">Belongs to the peroxidase family. Ascorbate peroxidase subfamily.</text>
</comment>
<comment type="function">
    <text evidence="2">Removal of H(2)O(2), oxidation of toxic reductants, biosynthesis and degradation of lignin, suberization, auxin catabolism, response to environmental stresses such as wounding, pathogen attack and oxidative stress. These functions might be dependent on each isozyme/isoform in each plant tissue.</text>
</comment>
<evidence type="ECO:0000256" key="18">
    <source>
        <dbReference type="PIRSR" id="PIRSR600823-5"/>
    </source>
</evidence>
<dbReference type="Proteomes" id="UP000030689">
    <property type="component" value="Unassembled WGS sequence"/>
</dbReference>
<comment type="cofactor">
    <cofactor evidence="16 19">
        <name>heme b</name>
        <dbReference type="ChEBI" id="CHEBI:60344"/>
    </cofactor>
    <text evidence="16 19">Binds 1 heme b (iron(II)-protoporphyrin IX) group per subunit.</text>
</comment>
<evidence type="ECO:0000256" key="9">
    <source>
        <dbReference type="ARBA" id="ARBA00022729"/>
    </source>
</evidence>
<keyword evidence="9 19" id="KW-0732">Signal</keyword>
<evidence type="ECO:0000256" key="7">
    <source>
        <dbReference type="ARBA" id="ARBA00022617"/>
    </source>
</evidence>
<evidence type="ECO:0000256" key="13">
    <source>
        <dbReference type="ARBA" id="ARBA00023324"/>
    </source>
</evidence>
<keyword evidence="6 19" id="KW-0575">Peroxidase</keyword>
<dbReference type="STRING" id="72664.V4M049"/>
<comment type="similarity">
    <text evidence="19">Belongs to the peroxidase family. Classical plant (class III) peroxidase subfamily.</text>
</comment>
<dbReference type="SUPFAM" id="SSF48113">
    <property type="entry name" value="Heme-dependent peroxidases"/>
    <property type="match status" value="1"/>
</dbReference>
<keyword evidence="22" id="KW-1185">Reference proteome</keyword>
<evidence type="ECO:0000256" key="6">
    <source>
        <dbReference type="ARBA" id="ARBA00022559"/>
    </source>
</evidence>
<feature type="binding site" evidence="16">
    <location>
        <position position="252"/>
    </location>
    <ligand>
        <name>Ca(2+)</name>
        <dbReference type="ChEBI" id="CHEBI:29108"/>
        <label>2</label>
    </ligand>
</feature>
<evidence type="ECO:0000313" key="22">
    <source>
        <dbReference type="Proteomes" id="UP000030689"/>
    </source>
</evidence>
<dbReference type="Gene3D" id="1.10.420.10">
    <property type="entry name" value="Peroxidase, domain 2"/>
    <property type="match status" value="1"/>
</dbReference>
<keyword evidence="16 19" id="KW-0106">Calcium</keyword>
<feature type="binding site" evidence="15">
    <location>
        <position position="167"/>
    </location>
    <ligand>
        <name>substrate</name>
    </ligand>
</feature>
<evidence type="ECO:0000256" key="2">
    <source>
        <dbReference type="ARBA" id="ARBA00002322"/>
    </source>
</evidence>
<dbReference type="GO" id="GO:0006979">
    <property type="term" value="P:response to oxidative stress"/>
    <property type="evidence" value="ECO:0007669"/>
    <property type="project" value="UniProtKB-UniRule"/>
</dbReference>
<dbReference type="GO" id="GO:0020037">
    <property type="term" value="F:heme binding"/>
    <property type="evidence" value="ECO:0007669"/>
    <property type="project" value="UniProtKB-UniRule"/>
</dbReference>
<dbReference type="Pfam" id="PF00141">
    <property type="entry name" value="peroxidase"/>
    <property type="match status" value="1"/>
</dbReference>
<evidence type="ECO:0000256" key="16">
    <source>
        <dbReference type="PIRSR" id="PIRSR600823-3"/>
    </source>
</evidence>
<feature type="binding site" evidence="16">
    <location>
        <position position="77"/>
    </location>
    <ligand>
        <name>Ca(2+)</name>
        <dbReference type="ChEBI" id="CHEBI:29108"/>
        <label>1</label>
    </ligand>
</feature>
<feature type="binding site" evidence="16">
    <location>
        <position position="73"/>
    </location>
    <ligand>
        <name>Ca(2+)</name>
        <dbReference type="ChEBI" id="CHEBI:29108"/>
        <label>1</label>
    </ligand>
</feature>
<evidence type="ECO:0000256" key="12">
    <source>
        <dbReference type="ARBA" id="ARBA00023157"/>
    </source>
</evidence>
<dbReference type="CDD" id="cd00693">
    <property type="entry name" value="secretory_peroxidase"/>
    <property type="match status" value="1"/>
</dbReference>
<feature type="binding site" evidence="16">
    <location>
        <position position="198"/>
    </location>
    <ligand>
        <name>Ca(2+)</name>
        <dbReference type="ChEBI" id="CHEBI:29108"/>
        <label>2</label>
    </ligand>
</feature>
<keyword evidence="12 18" id="KW-1015">Disulfide bond</keyword>
<name>V4M049_EUTSA</name>
<dbReference type="KEGG" id="eus:EUTSA_v10010538mg"/>
<dbReference type="Gene3D" id="1.10.520.10">
    <property type="match status" value="1"/>
</dbReference>
<feature type="disulfide bond" evidence="18">
    <location>
        <begin position="36"/>
        <end position="119"/>
    </location>
</feature>
<organism evidence="21 22">
    <name type="scientific">Eutrema salsugineum</name>
    <name type="common">Saltwater cress</name>
    <name type="synonym">Sisymbrium salsugineum</name>
    <dbReference type="NCBI Taxonomy" id="72664"/>
    <lineage>
        <taxon>Eukaryota</taxon>
        <taxon>Viridiplantae</taxon>
        <taxon>Streptophyta</taxon>
        <taxon>Embryophyta</taxon>
        <taxon>Tracheophyta</taxon>
        <taxon>Spermatophyta</taxon>
        <taxon>Magnoliopsida</taxon>
        <taxon>eudicotyledons</taxon>
        <taxon>Gunneridae</taxon>
        <taxon>Pentapetalae</taxon>
        <taxon>rosids</taxon>
        <taxon>malvids</taxon>
        <taxon>Brassicales</taxon>
        <taxon>Brassicaceae</taxon>
        <taxon>Eutremeae</taxon>
        <taxon>Eutrema</taxon>
    </lineage>
</organism>
<dbReference type="OrthoDB" id="2113341at2759"/>
<feature type="binding site" evidence="16">
    <location>
        <position position="257"/>
    </location>
    <ligand>
        <name>Ca(2+)</name>
        <dbReference type="ChEBI" id="CHEBI:29108"/>
        <label>2</label>
    </ligand>
</feature>
<dbReference type="GO" id="GO:0042744">
    <property type="term" value="P:hydrogen peroxide catabolic process"/>
    <property type="evidence" value="ECO:0007669"/>
    <property type="project" value="UniProtKB-KW"/>
</dbReference>
<dbReference type="InterPro" id="IPR033905">
    <property type="entry name" value="Secretory_peroxidase"/>
</dbReference>
<feature type="binding site" evidence="16">
    <location>
        <position position="68"/>
    </location>
    <ligand>
        <name>Ca(2+)</name>
        <dbReference type="ChEBI" id="CHEBI:29108"/>
        <label>1</label>
    </ligand>
</feature>
<feature type="binding site" evidence="16">
    <location>
        <position position="89"/>
    </location>
    <ligand>
        <name>Ca(2+)</name>
        <dbReference type="ChEBI" id="CHEBI:29108"/>
        <label>1</label>
    </ligand>
</feature>
<evidence type="ECO:0000256" key="15">
    <source>
        <dbReference type="PIRSR" id="PIRSR600823-2"/>
    </source>
</evidence>
<evidence type="ECO:0000256" key="3">
    <source>
        <dbReference type="ARBA" id="ARBA00006873"/>
    </source>
</evidence>
<dbReference type="GO" id="GO:0140825">
    <property type="term" value="F:lactoperoxidase activity"/>
    <property type="evidence" value="ECO:0007669"/>
    <property type="project" value="UniProtKB-EC"/>
</dbReference>
<dbReference type="Gramene" id="ESQ45538">
    <property type="protein sequence ID" value="ESQ45538"/>
    <property type="gene ID" value="EUTSA_v10010538mg"/>
</dbReference>
<dbReference type="EMBL" id="KI517435">
    <property type="protein sequence ID" value="ESQ45538.1"/>
    <property type="molecule type" value="Genomic_DNA"/>
</dbReference>
<evidence type="ECO:0000256" key="17">
    <source>
        <dbReference type="PIRSR" id="PIRSR600823-4"/>
    </source>
</evidence>
<dbReference type="GO" id="GO:0046872">
    <property type="term" value="F:metal ion binding"/>
    <property type="evidence" value="ECO:0007669"/>
    <property type="project" value="UniProtKB-UniRule"/>
</dbReference>
<dbReference type="PRINTS" id="PR00458">
    <property type="entry name" value="PEROXIDASE"/>
</dbReference>
<sequence>MARFSMVLVVALCVTIFVLPDPTTAQLSRNFYSKTCPNIEQIVRNVVQKKVKQTFVTIPATLRLFFHDCFVNGCDASVMIQSTPKNKAEKDHPDNVSLAGDGFDVVIQAKKALDANPRCRNKVSCADILTLATRDVVVAAGGPSYEVELGRFDGLVSTASSVQGNLPGPSDNVNKLNALFKKNKLTQEDMIALSAAHTLGFAHCGKVFKRIYNFNRTMSVDPTLNKAYAKDLQMACPKNVDPRIAINMDPVTPKKFDNVYFKNLQQGKGLFTSDQVLFTDGRSRPTVNAWARDSKAFNRAFVTAMTKLGRVGVKNSRNGNIRRDCGAFN</sequence>
<dbReference type="PROSITE" id="PS00435">
    <property type="entry name" value="PEROXIDASE_1"/>
    <property type="match status" value="1"/>
</dbReference>
<feature type="binding site" description="axial binding residue" evidence="16">
    <location>
        <position position="197"/>
    </location>
    <ligand>
        <name>heme b</name>
        <dbReference type="ChEBI" id="CHEBI:60344"/>
    </ligand>
    <ligandPart>
        <name>Fe</name>
        <dbReference type="ChEBI" id="CHEBI:18248"/>
    </ligandPart>
</feature>
<dbReference type="EC" id="1.11.1.7" evidence="4 19"/>
<dbReference type="FunFam" id="1.10.420.10:FF:000001">
    <property type="entry name" value="Peroxidase"/>
    <property type="match status" value="1"/>
</dbReference>
<keyword evidence="5 19" id="KW-0964">Secreted</keyword>
<dbReference type="InterPro" id="IPR000823">
    <property type="entry name" value="Peroxidase_pln"/>
</dbReference>
<keyword evidence="7 19" id="KW-0349">Heme</keyword>
<dbReference type="AlphaFoldDB" id="V4M049"/>
<evidence type="ECO:0000256" key="19">
    <source>
        <dbReference type="RuleBase" id="RU362060"/>
    </source>
</evidence>
<dbReference type="InterPro" id="IPR010255">
    <property type="entry name" value="Haem_peroxidase_sf"/>
</dbReference>
<feature type="disulfide bond" evidence="18">
    <location>
        <begin position="69"/>
        <end position="74"/>
    </location>
</feature>
<dbReference type="GO" id="GO:0005576">
    <property type="term" value="C:extracellular region"/>
    <property type="evidence" value="ECO:0007669"/>
    <property type="project" value="UniProtKB-SubCell"/>
</dbReference>
<evidence type="ECO:0000256" key="14">
    <source>
        <dbReference type="PIRSR" id="PIRSR600823-1"/>
    </source>
</evidence>
<feature type="binding site" evidence="16">
    <location>
        <position position="71"/>
    </location>
    <ligand>
        <name>Ca(2+)</name>
        <dbReference type="ChEBI" id="CHEBI:29108"/>
        <label>1</label>
    </ligand>
</feature>
<comment type="subcellular location">
    <subcellularLocation>
        <location evidence="19">Secreted</location>
    </subcellularLocation>
</comment>
<keyword evidence="13 19" id="KW-0376">Hydrogen peroxide</keyword>
<keyword evidence="10 19" id="KW-0560">Oxidoreductase</keyword>
<accession>V4M049</accession>
<comment type="catalytic activity">
    <reaction evidence="1 19">
        <text>2 a phenolic donor + H2O2 = 2 a phenolic radical donor + 2 H2O</text>
        <dbReference type="Rhea" id="RHEA:56136"/>
        <dbReference type="ChEBI" id="CHEBI:15377"/>
        <dbReference type="ChEBI" id="CHEBI:16240"/>
        <dbReference type="ChEBI" id="CHEBI:139520"/>
        <dbReference type="ChEBI" id="CHEBI:139521"/>
        <dbReference type="EC" id="1.11.1.7"/>
    </reaction>
</comment>
<feature type="signal peptide" evidence="19">
    <location>
        <begin position="1"/>
        <end position="25"/>
    </location>
</feature>
<protein>
    <recommendedName>
        <fullName evidence="4 19">Peroxidase</fullName>
        <ecNumber evidence="4 19">1.11.1.7</ecNumber>
    </recommendedName>
</protein>
<feature type="disulfide bond" evidence="18">
    <location>
        <begin position="125"/>
        <end position="325"/>
    </location>
</feature>
<feature type="binding site" evidence="16">
    <location>
        <position position="249"/>
    </location>
    <ligand>
        <name>Ca(2+)</name>
        <dbReference type="ChEBI" id="CHEBI:29108"/>
        <label>2</label>
    </ligand>
</feature>
<feature type="site" description="Transition state stabilizer" evidence="17">
    <location>
        <position position="63"/>
    </location>
</feature>
<dbReference type="eggNOG" id="ENOG502QV9M">
    <property type="taxonomic scope" value="Eukaryota"/>
</dbReference>
<proteinExistence type="inferred from homology"/>
<evidence type="ECO:0000256" key="8">
    <source>
        <dbReference type="ARBA" id="ARBA00022723"/>
    </source>
</evidence>
<feature type="disulfide bond" evidence="18">
    <location>
        <begin position="204"/>
        <end position="236"/>
    </location>
</feature>
<evidence type="ECO:0000256" key="11">
    <source>
        <dbReference type="ARBA" id="ARBA00023004"/>
    </source>
</evidence>
<dbReference type="PRINTS" id="PR00461">
    <property type="entry name" value="PLPEROXIDASE"/>
</dbReference>
<feature type="chain" id="PRO_5005148488" description="Peroxidase" evidence="19">
    <location>
        <begin position="26"/>
        <end position="329"/>
    </location>
</feature>
<comment type="cofactor">
    <cofactor evidence="16 19">
        <name>Ca(2+)</name>
        <dbReference type="ChEBI" id="CHEBI:29108"/>
    </cofactor>
    <text evidence="16 19">Binds 2 calcium ions per subunit.</text>
</comment>
<dbReference type="InterPro" id="IPR002016">
    <property type="entry name" value="Haem_peroxidase"/>
</dbReference>
<keyword evidence="8 16" id="KW-0479">Metal-binding</keyword>
<evidence type="ECO:0000313" key="21">
    <source>
        <dbReference type="EMBL" id="ESQ45538.1"/>
    </source>
</evidence>
<gene>
    <name evidence="21" type="ORF">EUTSA_v10010538mg</name>
</gene>
<evidence type="ECO:0000256" key="5">
    <source>
        <dbReference type="ARBA" id="ARBA00022525"/>
    </source>
</evidence>
<keyword evidence="11 16" id="KW-0408">Iron</keyword>
<feature type="active site" description="Proton acceptor" evidence="14">
    <location>
        <position position="67"/>
    </location>
</feature>
<dbReference type="OMA" id="TQLKSMC"/>
<dbReference type="FunFam" id="1.10.520.10:FF:000008">
    <property type="entry name" value="Peroxidase"/>
    <property type="match status" value="1"/>
</dbReference>
<evidence type="ECO:0000256" key="4">
    <source>
        <dbReference type="ARBA" id="ARBA00012313"/>
    </source>
</evidence>
<dbReference type="InterPro" id="IPR019793">
    <property type="entry name" value="Peroxidases_heam-ligand_BS"/>
</dbReference>
<dbReference type="PROSITE" id="PS50873">
    <property type="entry name" value="PEROXIDASE_4"/>
    <property type="match status" value="1"/>
</dbReference>
<dbReference type="PANTHER" id="PTHR31517:SF79">
    <property type="entry name" value="PEROXIDASE 35-RELATED"/>
    <property type="match status" value="1"/>
</dbReference>
<evidence type="ECO:0000259" key="20">
    <source>
        <dbReference type="PROSITE" id="PS50873"/>
    </source>
</evidence>
<feature type="binding site" evidence="16">
    <location>
        <position position="75"/>
    </location>
    <ligand>
        <name>Ca(2+)</name>
        <dbReference type="ChEBI" id="CHEBI:29108"/>
        <label>1</label>
    </ligand>
</feature>
<reference evidence="21 22" key="1">
    <citation type="journal article" date="2013" name="Front. Plant Sci.">
        <title>The Reference Genome of the Halophytic Plant Eutrema salsugineum.</title>
        <authorList>
            <person name="Yang R."/>
            <person name="Jarvis D.E."/>
            <person name="Chen H."/>
            <person name="Beilstein M.A."/>
            <person name="Grimwood J."/>
            <person name="Jenkins J."/>
            <person name="Shu S."/>
            <person name="Prochnik S."/>
            <person name="Xin M."/>
            <person name="Ma C."/>
            <person name="Schmutz J."/>
            <person name="Wing R.A."/>
            <person name="Mitchell-Olds T."/>
            <person name="Schumaker K.S."/>
            <person name="Wang X."/>
        </authorList>
    </citation>
    <scope>NUCLEOTIDE SEQUENCE [LARGE SCALE GENOMIC DNA]</scope>
</reference>
<evidence type="ECO:0000256" key="1">
    <source>
        <dbReference type="ARBA" id="ARBA00000189"/>
    </source>
</evidence>
<dbReference type="PANTHER" id="PTHR31517">
    <property type="match status" value="1"/>
</dbReference>
<evidence type="ECO:0000256" key="10">
    <source>
        <dbReference type="ARBA" id="ARBA00023002"/>
    </source>
</evidence>
<feature type="domain" description="Plant heme peroxidase family profile" evidence="20">
    <location>
        <begin position="26"/>
        <end position="329"/>
    </location>
</feature>